<evidence type="ECO:0000259" key="7">
    <source>
        <dbReference type="Pfam" id="PF02272"/>
    </source>
</evidence>
<dbReference type="GO" id="GO:0008409">
    <property type="term" value="F:5'-3' exonuclease activity"/>
    <property type="evidence" value="ECO:0007669"/>
    <property type="project" value="InterPro"/>
</dbReference>
<evidence type="ECO:0000259" key="8">
    <source>
        <dbReference type="Pfam" id="PF17768"/>
    </source>
</evidence>
<proteinExistence type="inferred from homology"/>
<feature type="domain" description="DHHA1" evidence="7">
    <location>
        <begin position="362"/>
        <end position="462"/>
    </location>
</feature>
<evidence type="ECO:0000256" key="3">
    <source>
        <dbReference type="ARBA" id="ARBA00022722"/>
    </source>
</evidence>
<reference evidence="9 10" key="1">
    <citation type="submission" date="2019-10" db="EMBL/GenBank/DDBJ databases">
        <title>Vibrio sp. nov., isolated from Coralline algae surface.</title>
        <authorList>
            <person name="Geng Y."/>
            <person name="Zhang X."/>
        </authorList>
    </citation>
    <scope>NUCLEOTIDE SEQUENCE [LARGE SCALE GENOMIC DNA]</scope>
    <source>
        <strain evidence="9 10">SM1977</strain>
    </source>
</reference>
<dbReference type="PANTHER" id="PTHR30255">
    <property type="entry name" value="SINGLE-STRANDED-DNA-SPECIFIC EXONUCLEASE RECJ"/>
    <property type="match status" value="1"/>
</dbReference>
<comment type="similarity">
    <text evidence="1">Belongs to the RecJ family.</text>
</comment>
<dbReference type="InterPro" id="IPR051673">
    <property type="entry name" value="SSDNA_exonuclease_RecJ"/>
</dbReference>
<feature type="domain" description="RecJ OB" evidence="8">
    <location>
        <begin position="477"/>
        <end position="595"/>
    </location>
</feature>
<keyword evidence="4 9" id="KW-0378">Hydrolase</keyword>
<evidence type="ECO:0000259" key="6">
    <source>
        <dbReference type="Pfam" id="PF01368"/>
    </source>
</evidence>
<dbReference type="Gene3D" id="3.90.1640.30">
    <property type="match status" value="1"/>
</dbReference>
<keyword evidence="10" id="KW-1185">Reference proteome</keyword>
<organism evidence="9 10">
    <name type="scientific">Vibrio algicola</name>
    <dbReference type="NCBI Taxonomy" id="2662262"/>
    <lineage>
        <taxon>Bacteria</taxon>
        <taxon>Pseudomonadati</taxon>
        <taxon>Pseudomonadota</taxon>
        <taxon>Gammaproteobacteria</taxon>
        <taxon>Vibrionales</taxon>
        <taxon>Vibrionaceae</taxon>
        <taxon>Vibrio</taxon>
    </lineage>
</organism>
<dbReference type="GO" id="GO:0003676">
    <property type="term" value="F:nucleic acid binding"/>
    <property type="evidence" value="ECO:0007669"/>
    <property type="project" value="InterPro"/>
</dbReference>
<sequence length="599" mass="66053">MTAIVRRPDVDLSLLPETIPALLRRLYLNRNISDEKQLEKGAKGLHSYQSLHGISLAVELLFEAIKTQQRIIVVGDFDADGATSSALSVLAIRMLGSNNVDYLVPNRFEDGYGLSPEVVDQAIELGAQVIMTVDNGVSSIDGVAYAKQKGLMVIVTDHHLPGHELPIADAMVNPNLQQCQFPSKALAGVGVAFYLMLALRAHMRELNWFVEQNIPQPNLAELLDLVALGTVADVVALDENNRILVHQGLQRIRAGKGRPGIQALIEVSKRDAKKLVASDFGFALGPRLNAAGRLEDMSYGVELLLSNNIHAARQMASELDGLNQMRREIEQSMKQEAMAFCERLLNGKDCLAKDSQLPYGVTLYQADWHQGVIGILASRIKDEFYRPVIAFADGGEDNQGRALIKGSCRSISGLHMRDVLDRIDTQNPGVILKFGGHAMAAGLTIKRDQYAHFSQLFDQAVRAELDESALKGVILSDGELQPEEFSMDTAEILRAGGPWGQAFPEPIFDGEFKLLNQKLVGEKHLKMMVEPIFLDPETLQPLGKGRSTSIMIDAIAFNVDLRRWPDASVKTVHLAYKLDINEFRGNQSLQLMVDHLEAK</sequence>
<dbReference type="AlphaFoldDB" id="A0A5Q0TJH0"/>
<dbReference type="Pfam" id="PF02272">
    <property type="entry name" value="DHHA1"/>
    <property type="match status" value="1"/>
</dbReference>
<dbReference type="InterPro" id="IPR041122">
    <property type="entry name" value="RecJ_OB"/>
</dbReference>
<protein>
    <recommendedName>
        <fullName evidence="2">Single-stranded-DNA-specific exonuclease RecJ</fullName>
    </recommendedName>
</protein>
<dbReference type="NCBIfam" id="TIGR00644">
    <property type="entry name" value="recJ"/>
    <property type="match status" value="1"/>
</dbReference>
<evidence type="ECO:0000256" key="2">
    <source>
        <dbReference type="ARBA" id="ARBA00019841"/>
    </source>
</evidence>
<dbReference type="Gene3D" id="3.10.310.30">
    <property type="match status" value="1"/>
</dbReference>
<dbReference type="Pfam" id="PF17768">
    <property type="entry name" value="RecJ_OB"/>
    <property type="match status" value="1"/>
</dbReference>
<dbReference type="FunFam" id="3.90.1640.30:FF:000001">
    <property type="entry name" value="Single-stranded-DNA-specific exonuclease RecJ"/>
    <property type="match status" value="1"/>
</dbReference>
<dbReference type="GO" id="GO:0006281">
    <property type="term" value="P:DNA repair"/>
    <property type="evidence" value="ECO:0007669"/>
    <property type="project" value="InterPro"/>
</dbReference>
<dbReference type="InterPro" id="IPR004610">
    <property type="entry name" value="RecJ"/>
</dbReference>
<dbReference type="InterPro" id="IPR038763">
    <property type="entry name" value="DHH_sf"/>
</dbReference>
<evidence type="ECO:0000256" key="1">
    <source>
        <dbReference type="ARBA" id="ARBA00005915"/>
    </source>
</evidence>
<dbReference type="EMBL" id="CP045699">
    <property type="protein sequence ID" value="QGA65559.1"/>
    <property type="molecule type" value="Genomic_DNA"/>
</dbReference>
<dbReference type="RefSeq" id="WP_153447706.1">
    <property type="nucleotide sequence ID" value="NZ_CP045699.1"/>
</dbReference>
<dbReference type="InterPro" id="IPR001667">
    <property type="entry name" value="DDH_dom"/>
</dbReference>
<name>A0A5Q0TJH0_9VIBR</name>
<gene>
    <name evidence="9" type="primary">recJ</name>
    <name evidence="9" type="ORF">GFB47_09125</name>
</gene>
<dbReference type="SUPFAM" id="SSF64182">
    <property type="entry name" value="DHH phosphoesterases"/>
    <property type="match status" value="1"/>
</dbReference>
<evidence type="ECO:0000256" key="5">
    <source>
        <dbReference type="ARBA" id="ARBA00022839"/>
    </source>
</evidence>
<dbReference type="InterPro" id="IPR003156">
    <property type="entry name" value="DHHA1_dom"/>
</dbReference>
<evidence type="ECO:0000313" key="9">
    <source>
        <dbReference type="EMBL" id="QGA65559.1"/>
    </source>
</evidence>
<dbReference type="NCBIfam" id="NF008290">
    <property type="entry name" value="PRK11070.1"/>
    <property type="match status" value="1"/>
</dbReference>
<evidence type="ECO:0000256" key="4">
    <source>
        <dbReference type="ARBA" id="ARBA00022801"/>
    </source>
</evidence>
<evidence type="ECO:0000313" key="10">
    <source>
        <dbReference type="Proteomes" id="UP000348942"/>
    </source>
</evidence>
<accession>A0A5Q0TJH0</accession>
<dbReference type="Pfam" id="PF01368">
    <property type="entry name" value="DHH"/>
    <property type="match status" value="1"/>
</dbReference>
<dbReference type="GO" id="GO:0006310">
    <property type="term" value="P:DNA recombination"/>
    <property type="evidence" value="ECO:0007669"/>
    <property type="project" value="InterPro"/>
</dbReference>
<keyword evidence="5 9" id="KW-0269">Exonuclease</keyword>
<feature type="domain" description="DDH" evidence="6">
    <location>
        <begin position="70"/>
        <end position="230"/>
    </location>
</feature>
<dbReference type="PANTHER" id="PTHR30255:SF2">
    <property type="entry name" value="SINGLE-STRANDED-DNA-SPECIFIC EXONUCLEASE RECJ"/>
    <property type="match status" value="1"/>
</dbReference>
<dbReference type="Proteomes" id="UP000348942">
    <property type="component" value="Chromosome 1"/>
</dbReference>
<keyword evidence="3" id="KW-0540">Nuclease</keyword>